<dbReference type="GO" id="GO:0016567">
    <property type="term" value="P:protein ubiquitination"/>
    <property type="evidence" value="ECO:0007669"/>
    <property type="project" value="TreeGrafter"/>
</dbReference>
<sequence>MTYADFCQFCGSFIQHILEMRIVRNDGVEDKYSVLIRFDDQSSTDAFYKHFNGRHFSSLKVEACQVLFTFDVQYTGSIEHAQSTPASSTEQPSCVVCLGYEAKGLKSSHFLPNNLICNFAGINLIFLHLLQRGWTKTLVEFSQLSAIMLSTALVFLNGQILLARYADIASSSLKSQFVLFAKLLRISGFVFFVVLLVVEGNH</sequence>
<dbReference type="GO" id="GO:0061630">
    <property type="term" value="F:ubiquitin protein ligase activity"/>
    <property type="evidence" value="ECO:0007669"/>
    <property type="project" value="TreeGrafter"/>
</dbReference>
<reference evidence="3" key="1">
    <citation type="submission" date="2019-11" db="EMBL/GenBank/DDBJ databases">
        <authorList>
            <person name="Liu Y."/>
            <person name="Hou J."/>
            <person name="Li T.-Q."/>
            <person name="Guan C.-H."/>
            <person name="Wu X."/>
            <person name="Wu H.-Z."/>
            <person name="Ling F."/>
            <person name="Zhang R."/>
            <person name="Shi X.-G."/>
            <person name="Ren J.-P."/>
            <person name="Chen E.-F."/>
            <person name="Sun J.-M."/>
        </authorList>
    </citation>
    <scope>NUCLEOTIDE SEQUENCE</scope>
    <source>
        <strain evidence="3">Adult_tree_wgs_1</strain>
        <tissue evidence="3">Leaves</tissue>
    </source>
</reference>
<keyword evidence="1" id="KW-0812">Transmembrane</keyword>
<dbReference type="GO" id="GO:0005737">
    <property type="term" value="C:cytoplasm"/>
    <property type="evidence" value="ECO:0007669"/>
    <property type="project" value="TreeGrafter"/>
</dbReference>
<accession>A0A834H9D8</accession>
<dbReference type="AlphaFoldDB" id="A0A834H9D8"/>
<evidence type="ECO:0000256" key="1">
    <source>
        <dbReference type="SAM" id="Phobius"/>
    </source>
</evidence>
<organism evidence="3 4">
    <name type="scientific">Rhododendron simsii</name>
    <name type="common">Sims's rhododendron</name>
    <dbReference type="NCBI Taxonomy" id="118357"/>
    <lineage>
        <taxon>Eukaryota</taxon>
        <taxon>Viridiplantae</taxon>
        <taxon>Streptophyta</taxon>
        <taxon>Embryophyta</taxon>
        <taxon>Tracheophyta</taxon>
        <taxon>Spermatophyta</taxon>
        <taxon>Magnoliopsida</taxon>
        <taxon>eudicotyledons</taxon>
        <taxon>Gunneridae</taxon>
        <taxon>Pentapetalae</taxon>
        <taxon>asterids</taxon>
        <taxon>Ericales</taxon>
        <taxon>Ericaceae</taxon>
        <taxon>Ericoideae</taxon>
        <taxon>Rhodoreae</taxon>
        <taxon>Rhododendron</taxon>
    </lineage>
</organism>
<feature type="transmembrane region" description="Helical" evidence="1">
    <location>
        <begin position="115"/>
        <end position="134"/>
    </location>
</feature>
<dbReference type="GO" id="GO:0007265">
    <property type="term" value="P:Ras protein signal transduction"/>
    <property type="evidence" value="ECO:0007669"/>
    <property type="project" value="TreeGrafter"/>
</dbReference>
<keyword evidence="4" id="KW-1185">Reference proteome</keyword>
<keyword evidence="1" id="KW-0472">Membrane</keyword>
<gene>
    <name evidence="3" type="ORF">RHSIM_Rhsim03G0186500</name>
</gene>
<comment type="caution">
    <text evidence="3">The sequence shown here is derived from an EMBL/GenBank/DDBJ whole genome shotgun (WGS) entry which is preliminary data.</text>
</comment>
<feature type="domain" description="BRCA1-associated 2/ETP1 RRM" evidence="2">
    <location>
        <begin position="1"/>
        <end position="81"/>
    </location>
</feature>
<feature type="transmembrane region" description="Helical" evidence="1">
    <location>
        <begin position="177"/>
        <end position="198"/>
    </location>
</feature>
<feature type="transmembrane region" description="Helical" evidence="1">
    <location>
        <begin position="146"/>
        <end position="165"/>
    </location>
</feature>
<dbReference type="OrthoDB" id="1737831at2759"/>
<keyword evidence="1" id="KW-1133">Transmembrane helix</keyword>
<dbReference type="EMBL" id="WJXA01000003">
    <property type="protein sequence ID" value="KAF7148878.1"/>
    <property type="molecule type" value="Genomic_DNA"/>
</dbReference>
<dbReference type="InterPro" id="IPR011422">
    <property type="entry name" value="BRAP2/ETP1_RRM"/>
</dbReference>
<dbReference type="PANTHER" id="PTHR24007:SF7">
    <property type="entry name" value="BRCA1-ASSOCIATED PROTEIN"/>
    <property type="match status" value="1"/>
</dbReference>
<name>A0A834H9D8_RHOSS</name>
<proteinExistence type="predicted"/>
<dbReference type="Proteomes" id="UP000626092">
    <property type="component" value="Unassembled WGS sequence"/>
</dbReference>
<dbReference type="PANTHER" id="PTHR24007">
    <property type="entry name" value="BRCA1-ASSOCIATED PROTEIN"/>
    <property type="match status" value="1"/>
</dbReference>
<evidence type="ECO:0000313" key="4">
    <source>
        <dbReference type="Proteomes" id="UP000626092"/>
    </source>
</evidence>
<evidence type="ECO:0000313" key="3">
    <source>
        <dbReference type="EMBL" id="KAF7148878.1"/>
    </source>
</evidence>
<protein>
    <recommendedName>
        <fullName evidence="2">BRCA1-associated 2/ETP1 RRM domain-containing protein</fullName>
    </recommendedName>
</protein>
<dbReference type="Pfam" id="PF07576">
    <property type="entry name" value="BRAP2"/>
    <property type="match status" value="1"/>
</dbReference>
<evidence type="ECO:0000259" key="2">
    <source>
        <dbReference type="Pfam" id="PF07576"/>
    </source>
</evidence>